<evidence type="ECO:0000313" key="2">
    <source>
        <dbReference type="EMBL" id="CAD0109548.1"/>
    </source>
</evidence>
<dbReference type="OrthoDB" id="496981at2759"/>
<feature type="region of interest" description="Disordered" evidence="1">
    <location>
        <begin position="178"/>
        <end position="293"/>
    </location>
</feature>
<evidence type="ECO:0008006" key="4">
    <source>
        <dbReference type="Google" id="ProtNLM"/>
    </source>
</evidence>
<dbReference type="GO" id="GO:0005737">
    <property type="term" value="C:cytoplasm"/>
    <property type="evidence" value="ECO:0007669"/>
    <property type="project" value="TreeGrafter"/>
</dbReference>
<comment type="caution">
    <text evidence="2">The sequence shown here is derived from an EMBL/GenBank/DDBJ whole genome shotgun (WGS) entry which is preliminary data.</text>
</comment>
<dbReference type="InterPro" id="IPR050275">
    <property type="entry name" value="PGM_Phosphatase"/>
</dbReference>
<dbReference type="EMBL" id="CAINUL010000005">
    <property type="protein sequence ID" value="CAD0109548.1"/>
    <property type="molecule type" value="Genomic_DNA"/>
</dbReference>
<dbReference type="InterPro" id="IPR013078">
    <property type="entry name" value="His_Pase_superF_clade-1"/>
</dbReference>
<dbReference type="GO" id="GO:0016791">
    <property type="term" value="F:phosphatase activity"/>
    <property type="evidence" value="ECO:0007669"/>
    <property type="project" value="TreeGrafter"/>
</dbReference>
<dbReference type="Gene3D" id="3.40.50.1240">
    <property type="entry name" value="Phosphoglycerate mutase-like"/>
    <property type="match status" value="1"/>
</dbReference>
<dbReference type="PANTHER" id="PTHR48100">
    <property type="entry name" value="BROAD-SPECIFICITY PHOSPHATASE YOR283W-RELATED"/>
    <property type="match status" value="1"/>
</dbReference>
<protein>
    <recommendedName>
        <fullName evidence="4">Phosphoglycerate mutase-like protein</fullName>
    </recommendedName>
</protein>
<feature type="compositionally biased region" description="Polar residues" evidence="1">
    <location>
        <begin position="259"/>
        <end position="275"/>
    </location>
</feature>
<feature type="compositionally biased region" description="Basic and acidic residues" evidence="1">
    <location>
        <begin position="276"/>
        <end position="286"/>
    </location>
</feature>
<proteinExistence type="predicted"/>
<dbReference type="SUPFAM" id="SSF53254">
    <property type="entry name" value="Phosphoglycerate mutase-like"/>
    <property type="match status" value="1"/>
</dbReference>
<dbReference type="InterPro" id="IPR029033">
    <property type="entry name" value="His_PPase_superfam"/>
</dbReference>
<name>A0A9N8KEZ3_9PEZI</name>
<gene>
    <name evidence="2" type="ORF">AWRI4620_LOCUS3803</name>
</gene>
<evidence type="ECO:0000256" key="1">
    <source>
        <dbReference type="SAM" id="MobiDB-lite"/>
    </source>
</evidence>
<reference evidence="2" key="1">
    <citation type="submission" date="2020-06" db="EMBL/GenBank/DDBJ databases">
        <authorList>
            <person name="Onetto C."/>
        </authorList>
    </citation>
    <scope>NUCLEOTIDE SEQUENCE</scope>
</reference>
<accession>A0A9N8KEZ3</accession>
<sequence length="312" mass="35250">MAPVTIHCVRHAQGYHNLSVMNHAMHDPMLTQLGEEQCKALAANFPFMDRVDAVVASPMKRTVYTALHSFAPVIKDKRLKVLALPELQETSDLPCDTGSNVQDLESEFKGQPVDLSYMYTPPAKAWNTKLGKWSATASAVDDRARIAREWLYNRPEKEIVVVTHGGFLHYFTEDWMDKNKGNTLPRRHRHRRRSDAPPSPVIVNLERVRSKSESGPNPPSSRTGWANTEYRSYTFGHNPKSGRPVLVETQQSRARRTGNENPLSRSEQANLQRVESGQKAEEEKAYQKASGIQAKLQLKRKERDLGGYGYGV</sequence>
<evidence type="ECO:0000313" key="3">
    <source>
        <dbReference type="Proteomes" id="UP000745764"/>
    </source>
</evidence>
<dbReference type="AlphaFoldDB" id="A0A9N8KEZ3"/>
<keyword evidence="3" id="KW-1185">Reference proteome</keyword>
<dbReference type="Proteomes" id="UP000745764">
    <property type="component" value="Unassembled WGS sequence"/>
</dbReference>
<dbReference type="CDD" id="cd07067">
    <property type="entry name" value="HP_PGM_like"/>
    <property type="match status" value="1"/>
</dbReference>
<dbReference type="PANTHER" id="PTHR48100:SF54">
    <property type="entry name" value="PHOSPHATASE SPAC5H10.03-RELATED"/>
    <property type="match status" value="1"/>
</dbReference>
<organism evidence="2 3">
    <name type="scientific">Aureobasidium uvarum</name>
    <dbReference type="NCBI Taxonomy" id="2773716"/>
    <lineage>
        <taxon>Eukaryota</taxon>
        <taxon>Fungi</taxon>
        <taxon>Dikarya</taxon>
        <taxon>Ascomycota</taxon>
        <taxon>Pezizomycotina</taxon>
        <taxon>Dothideomycetes</taxon>
        <taxon>Dothideomycetidae</taxon>
        <taxon>Dothideales</taxon>
        <taxon>Saccotheciaceae</taxon>
        <taxon>Aureobasidium</taxon>
    </lineage>
</organism>
<feature type="compositionally biased region" description="Polar residues" evidence="1">
    <location>
        <begin position="220"/>
        <end position="231"/>
    </location>
</feature>
<dbReference type="Pfam" id="PF00300">
    <property type="entry name" value="His_Phos_1"/>
    <property type="match status" value="1"/>
</dbReference>
<dbReference type="SMART" id="SM00855">
    <property type="entry name" value="PGAM"/>
    <property type="match status" value="1"/>
</dbReference>